<keyword evidence="7" id="KW-0732">Signal</keyword>
<dbReference type="Gene3D" id="2.60.40.1120">
    <property type="entry name" value="Carboxypeptidase-like, regulatory domain"/>
    <property type="match status" value="1"/>
</dbReference>
<keyword evidence="5" id="KW-0472">Membrane</keyword>
<dbReference type="InterPro" id="IPR057601">
    <property type="entry name" value="Oar-like_b-barrel"/>
</dbReference>
<dbReference type="EMBL" id="CP101740">
    <property type="protein sequence ID" value="UUL83170.1"/>
    <property type="molecule type" value="Genomic_DNA"/>
</dbReference>
<keyword evidence="4" id="KW-0812">Transmembrane</keyword>
<dbReference type="SUPFAM" id="SSF49464">
    <property type="entry name" value="Carboxypeptidase regulatory domain-like"/>
    <property type="match status" value="1"/>
</dbReference>
<dbReference type="PANTHER" id="PTHR30069">
    <property type="entry name" value="TONB-DEPENDENT OUTER MEMBRANE RECEPTOR"/>
    <property type="match status" value="1"/>
</dbReference>
<evidence type="ECO:0000256" key="1">
    <source>
        <dbReference type="ARBA" id="ARBA00004571"/>
    </source>
</evidence>
<keyword evidence="10" id="KW-1185">Reference proteome</keyword>
<keyword evidence="3" id="KW-1134">Transmembrane beta strand</keyword>
<feature type="domain" description="TonB-dependent transporter Oar-like beta-barrel" evidence="8">
    <location>
        <begin position="353"/>
        <end position="1084"/>
    </location>
</feature>
<dbReference type="InterPro" id="IPR036942">
    <property type="entry name" value="Beta-barrel_TonB_sf"/>
</dbReference>
<evidence type="ECO:0000256" key="2">
    <source>
        <dbReference type="ARBA" id="ARBA00022448"/>
    </source>
</evidence>
<organism evidence="9 10">
    <name type="scientific">Sphingomonas qomolangmaensis</name>
    <dbReference type="NCBI Taxonomy" id="2918765"/>
    <lineage>
        <taxon>Bacteria</taxon>
        <taxon>Pseudomonadati</taxon>
        <taxon>Pseudomonadota</taxon>
        <taxon>Alphaproteobacteria</taxon>
        <taxon>Sphingomonadales</taxon>
        <taxon>Sphingomonadaceae</taxon>
        <taxon>Sphingomonas</taxon>
    </lineage>
</organism>
<keyword evidence="2" id="KW-0813">Transport</keyword>
<dbReference type="SUPFAM" id="SSF56935">
    <property type="entry name" value="Porins"/>
    <property type="match status" value="1"/>
</dbReference>
<sequence length="1143" mass="122699">MRHTLFVGAAIAALVSPVAVSAQQITSGIEGSVRDAAGAALPGAEVVVTDTRTGASRTLTANDTGAFRTDGLVTGGPYTIAVTAAGYEGQTIEQAFIDLQGNTSFNFALVEGAGEIVVTGARAQQTQLAIGPGQSFGTEDLQDFPSITRDIRDIIRFDPRVRLDRANEVDRISCLGGNDRSNTFTVDGAIQTDTYGLNGTPFASRNTLPLPFDAIRETSVEFAPYDVQYGQFTGCAINVVTKSGENKFHGSGFYTYTDGSLLGSKIDGEDFPQVSGSEKRFGGTLSGPIIKDRLFFFAGYEQTELGDTQNLGPIGAGFPNEQEFITEAQFNEVSTIVRDVYGIDSGGIARDLTESSKRYFGRLDWYITDGQRLEVSYQRLEEQNTEADGLNTTTATGINSFESEGTVSDYYAGRLYSNWTDNFTTELRVSHAKVQDVQGPVGGGEAQSDNPQPRIVVGIQNGTEQGSFFAGPGFSRTSNELLTEITQAKAKASLTAGNHTLTLGAELNHLYVLNLFGQNTTGTLTFANIADLRAGLLSGGTNTNPNAEAILGGQGAGAYGNFTASGDINDATAIWSRSIYTFYAQDDWQVTPQLSVLGGVRVDWFDGDAPTNNPNFVNRYGFSNSVPFSKFDPVVLPRVGFTYDFENDGFLSRTVIQGGAGIFSGGDPAVYFSNAFQNNGIALGFGSTGTTAAQGGSCGTARINVLQGGQFTGVPQCIRNDAATQAGAGLADTQSVDPNFAQPTVLRANIGLRTRFGVGTGFFDDWSIQLDYIYSRFRNPISLVDLSQVVDTRLGLNGYSIDGRPIYRAIDPSRSGCDAVLLGGGGSPPQYSNVTTQCFGGTRDDELQLTNGRSYDAHTVSAILQKTFPGLLTAGGQTRFNLGYAYNNAKNNRYNNGTTATGNFDGAAVFDLQDVATATAEYETRHNITFGLDFSEKFVGDYATQFGIAFFASEGTPYSFTFNQPTNLTPTATAPFVRFADEQSGAGQLLYVPTGPNDPNVVYQNGTTATQPNAASTRDQLDAYVNADECLSKARGSSISRNTCRNDWYYDLDLRISQELPGPGRLLGVNDKLRVYADFDNFLNILDSAWNIRRSRGTSIPVLSGGVDAQGRYNYYNFNPNDDNDVTTSASLWRIQVGVNYSF</sequence>
<dbReference type="Pfam" id="PF25183">
    <property type="entry name" value="OMP_b-brl_4"/>
    <property type="match status" value="2"/>
</dbReference>
<dbReference type="InterPro" id="IPR039426">
    <property type="entry name" value="TonB-dep_rcpt-like"/>
</dbReference>
<accession>A0ABY5L871</accession>
<reference evidence="9" key="1">
    <citation type="submission" date="2022-07" db="EMBL/GenBank/DDBJ databases">
        <title>Sphingomonas sp. nov., a novel bacterium isolated from the north slope of the Mount Everest.</title>
        <authorList>
            <person name="Cui X."/>
            <person name="Liu Y."/>
        </authorList>
    </citation>
    <scope>NUCLEOTIDE SEQUENCE</scope>
    <source>
        <strain evidence="9">S5-59</strain>
    </source>
</reference>
<evidence type="ECO:0000256" key="6">
    <source>
        <dbReference type="ARBA" id="ARBA00023237"/>
    </source>
</evidence>
<dbReference type="Proteomes" id="UP001058533">
    <property type="component" value="Chromosome"/>
</dbReference>
<feature type="chain" id="PRO_5047115465" evidence="7">
    <location>
        <begin position="23"/>
        <end position="1143"/>
    </location>
</feature>
<comment type="subcellular location">
    <subcellularLocation>
        <location evidence="1">Cell outer membrane</location>
        <topology evidence="1">Multi-pass membrane protein</topology>
    </subcellularLocation>
</comment>
<protein>
    <submittedName>
        <fullName evidence="9">TonB-dependent receptor</fullName>
    </submittedName>
</protein>
<keyword evidence="9" id="KW-0675">Receptor</keyword>
<evidence type="ECO:0000256" key="4">
    <source>
        <dbReference type="ARBA" id="ARBA00022692"/>
    </source>
</evidence>
<evidence type="ECO:0000256" key="7">
    <source>
        <dbReference type="SAM" id="SignalP"/>
    </source>
</evidence>
<dbReference type="InterPro" id="IPR008969">
    <property type="entry name" value="CarboxyPept-like_regulatory"/>
</dbReference>
<dbReference type="Pfam" id="PF13620">
    <property type="entry name" value="CarboxypepD_reg"/>
    <property type="match status" value="1"/>
</dbReference>
<evidence type="ECO:0000313" key="10">
    <source>
        <dbReference type="Proteomes" id="UP001058533"/>
    </source>
</evidence>
<proteinExistence type="predicted"/>
<evidence type="ECO:0000256" key="5">
    <source>
        <dbReference type="ARBA" id="ARBA00023136"/>
    </source>
</evidence>
<dbReference type="Gene3D" id="2.40.170.20">
    <property type="entry name" value="TonB-dependent receptor, beta-barrel domain"/>
    <property type="match status" value="1"/>
</dbReference>
<name>A0ABY5L871_9SPHN</name>
<dbReference type="PANTHER" id="PTHR30069:SF46">
    <property type="entry name" value="OAR PROTEIN"/>
    <property type="match status" value="1"/>
</dbReference>
<feature type="domain" description="TonB-dependent transporter Oar-like beta-barrel" evidence="8">
    <location>
        <begin position="240"/>
        <end position="305"/>
    </location>
</feature>
<dbReference type="RefSeq" id="WP_256507014.1">
    <property type="nucleotide sequence ID" value="NZ_CP101740.1"/>
</dbReference>
<evidence type="ECO:0000313" key="9">
    <source>
        <dbReference type="EMBL" id="UUL83170.1"/>
    </source>
</evidence>
<gene>
    <name evidence="9" type="ORF">NMP03_02740</name>
</gene>
<evidence type="ECO:0000256" key="3">
    <source>
        <dbReference type="ARBA" id="ARBA00022452"/>
    </source>
</evidence>
<feature type="signal peptide" evidence="7">
    <location>
        <begin position="1"/>
        <end position="22"/>
    </location>
</feature>
<evidence type="ECO:0000259" key="8">
    <source>
        <dbReference type="Pfam" id="PF25183"/>
    </source>
</evidence>
<keyword evidence="6" id="KW-0998">Cell outer membrane</keyword>